<keyword evidence="2 7" id="KW-0067">ATP-binding</keyword>
<keyword evidence="5 7" id="KW-0456">Lyase</keyword>
<dbReference type="CDD" id="cd01171">
    <property type="entry name" value="YXKO-related"/>
    <property type="match status" value="1"/>
</dbReference>
<evidence type="ECO:0000256" key="1">
    <source>
        <dbReference type="ARBA" id="ARBA00022741"/>
    </source>
</evidence>
<evidence type="ECO:0000313" key="10">
    <source>
        <dbReference type="EMBL" id="OAE33365.1"/>
    </source>
</evidence>
<dbReference type="Gene3D" id="3.40.1190.20">
    <property type="match status" value="1"/>
</dbReference>
<dbReference type="NCBIfam" id="TIGR00196">
    <property type="entry name" value="yjeF_cterm"/>
    <property type="match status" value="1"/>
</dbReference>
<evidence type="ECO:0000256" key="6">
    <source>
        <dbReference type="ARBA" id="ARBA00047472"/>
    </source>
</evidence>
<evidence type="ECO:0000259" key="9">
    <source>
        <dbReference type="PROSITE" id="PS51383"/>
    </source>
</evidence>
<dbReference type="HAMAP" id="MF_01965">
    <property type="entry name" value="NADHX_dehydratase"/>
    <property type="match status" value="1"/>
</dbReference>
<dbReference type="EMBL" id="LVLJ01000662">
    <property type="protein sequence ID" value="OAE33365.1"/>
    <property type="molecule type" value="Genomic_DNA"/>
</dbReference>
<organism evidence="10 11">
    <name type="scientific">Marchantia polymorpha subsp. ruderalis</name>
    <dbReference type="NCBI Taxonomy" id="1480154"/>
    <lineage>
        <taxon>Eukaryota</taxon>
        <taxon>Viridiplantae</taxon>
        <taxon>Streptophyta</taxon>
        <taxon>Embryophyta</taxon>
        <taxon>Marchantiophyta</taxon>
        <taxon>Marchantiopsida</taxon>
        <taxon>Marchantiidae</taxon>
        <taxon>Marchantiales</taxon>
        <taxon>Marchantiaceae</taxon>
        <taxon>Marchantia</taxon>
    </lineage>
</organism>
<keyword evidence="3" id="KW-0521">NADP</keyword>
<accession>A0A176WLT7</accession>
<dbReference type="SUPFAM" id="SSF53613">
    <property type="entry name" value="Ribokinase-like"/>
    <property type="match status" value="1"/>
</dbReference>
<evidence type="ECO:0000256" key="4">
    <source>
        <dbReference type="ARBA" id="ARBA00023027"/>
    </source>
</evidence>
<dbReference type="InterPro" id="IPR000631">
    <property type="entry name" value="CARKD"/>
</dbReference>
<dbReference type="GO" id="GO:0047453">
    <property type="term" value="F:ATP-dependent NAD(P)H-hydrate dehydratase activity"/>
    <property type="evidence" value="ECO:0007669"/>
    <property type="project" value="UniProtKB-UniRule"/>
</dbReference>
<dbReference type="PANTHER" id="PTHR12592:SF0">
    <property type="entry name" value="ATP-DEPENDENT (S)-NAD(P)H-HYDRATE DEHYDRATASE"/>
    <property type="match status" value="1"/>
</dbReference>
<dbReference type="GO" id="GO:0046496">
    <property type="term" value="P:nicotinamide nucleotide metabolic process"/>
    <property type="evidence" value="ECO:0007669"/>
    <property type="project" value="UniProtKB-UniRule"/>
</dbReference>
<name>A0A176WLT7_MARPO</name>
<evidence type="ECO:0000256" key="3">
    <source>
        <dbReference type="ARBA" id="ARBA00022857"/>
    </source>
</evidence>
<feature type="region of interest" description="Disordered" evidence="8">
    <location>
        <begin position="127"/>
        <end position="149"/>
    </location>
</feature>
<evidence type="ECO:0000256" key="7">
    <source>
        <dbReference type="HAMAP-Rule" id="MF_03157"/>
    </source>
</evidence>
<feature type="compositionally biased region" description="Low complexity" evidence="8">
    <location>
        <begin position="71"/>
        <end position="88"/>
    </location>
</feature>
<keyword evidence="4 7" id="KW-0520">NAD</keyword>
<sequence length="616" mass="66349">MQSGISVVQRLTYLGTLKHSRHVLQSPSFVSTPVSKRAAHLGSIPSSSTAQGFAGTQVRSISSTPSKALDSQQSRAIASSSAQAPRAQVKCSVASSSAHRHPEGKTKSVPSFPSPILATQLRPIVTTAAPKPSVGSSTKSSPRVKVRASSNVHFQDRKLKFEDMEDLVKPLKQILPALQEVVPSLAPNRHKGQAGKIAVIGGCREYTGAPYYAAFSALRMGADLSHVFCTEGAGTVIKSYSPELIVHPVLRESHDTNSENLSGRKLVEKVVGDVGKWLERFDCLVIGPGLGRDELLMECVSEIILMARENNTPMIIDGDGLFLVTNQPELISGYPLAVLTPNVMEHKRLVGKMMEGKKGVPEDMPSQLKALAERMGGVTIVQKGKLDLISDGNIVIASDYFGSPRRCGGQGDVLSGSTAVFFSWARQYMATGDGKAVADISERISSNPAIVGALAGSLLLRKSAGNMTCVAWIGPFNLTHISYFAHFKLEDVKRNSPKEVFQLLLRPHGRSNMCMKSREWNHRREHARAEKGTALGNPTETCEVGVPKAGGRGRGDSPAKTAQVTRVHQVAGDEFPARALPPSDKCPGKVTFDDWVQPYDSSQAASLNPALHEWKN</sequence>
<dbReference type="Proteomes" id="UP000077202">
    <property type="component" value="Unassembled WGS sequence"/>
</dbReference>
<comment type="similarity">
    <text evidence="7">Belongs to the NnrD/CARKD family.</text>
</comment>
<dbReference type="EC" id="4.2.1.93" evidence="7"/>
<evidence type="ECO:0000256" key="2">
    <source>
        <dbReference type="ARBA" id="ARBA00022840"/>
    </source>
</evidence>
<dbReference type="PROSITE" id="PS51383">
    <property type="entry name" value="YJEF_C_3"/>
    <property type="match status" value="1"/>
</dbReference>
<feature type="binding site" evidence="7">
    <location>
        <position position="412"/>
    </location>
    <ligand>
        <name>(6S)-NADPHX</name>
        <dbReference type="ChEBI" id="CHEBI:64076"/>
    </ligand>
</feature>
<keyword evidence="1 7" id="KW-0547">Nucleotide-binding</keyword>
<comment type="function">
    <text evidence="7">Catalyzes the dehydration of the S-form of NAD(P)HX at the expense of ATP, which is converted to ADP. Together with NAD(P)HX epimerase, which catalyzes the epimerization of the S- and R-forms, the enzyme allows the repair of both epimers of NAD(P)HX, a damaged form of NAD(P)H that is a result of enzymatic or heat-dependent hydration.</text>
</comment>
<dbReference type="AlphaFoldDB" id="A0A176WLT7"/>
<proteinExistence type="inferred from homology"/>
<feature type="binding site" evidence="7">
    <location>
        <begin position="402"/>
        <end position="411"/>
    </location>
    <ligand>
        <name>ATP</name>
        <dbReference type="ChEBI" id="CHEBI:30616"/>
    </ligand>
</feature>
<protein>
    <recommendedName>
        <fullName evidence="7">ATP-dependent (S)-NAD(P)H-hydrate dehydratase</fullName>
        <ecNumber evidence="7">4.2.1.93</ecNumber>
    </recommendedName>
    <alternativeName>
        <fullName evidence="7">ATP-dependent NAD(P)HX dehydratase</fullName>
    </alternativeName>
</protein>
<dbReference type="InterPro" id="IPR029056">
    <property type="entry name" value="Ribokinase-like"/>
</dbReference>
<dbReference type="Pfam" id="PF01256">
    <property type="entry name" value="Carb_kinase"/>
    <property type="match status" value="1"/>
</dbReference>
<evidence type="ECO:0000256" key="5">
    <source>
        <dbReference type="ARBA" id="ARBA00023239"/>
    </source>
</evidence>
<dbReference type="FunFam" id="3.40.1190.20:FF:000028">
    <property type="entry name" value="ATP-dependent (S)-NAD(P)H-hydrate dehydratase"/>
    <property type="match status" value="1"/>
</dbReference>
<comment type="catalytic activity">
    <reaction evidence="6 7">
        <text>(6S)-NADPHX + ATP = ADP + phosphate + NADPH + H(+)</text>
        <dbReference type="Rhea" id="RHEA:32231"/>
        <dbReference type="ChEBI" id="CHEBI:15378"/>
        <dbReference type="ChEBI" id="CHEBI:30616"/>
        <dbReference type="ChEBI" id="CHEBI:43474"/>
        <dbReference type="ChEBI" id="CHEBI:57783"/>
        <dbReference type="ChEBI" id="CHEBI:64076"/>
        <dbReference type="ChEBI" id="CHEBI:456216"/>
        <dbReference type="EC" id="4.2.1.93"/>
    </reaction>
</comment>
<keyword evidence="11" id="KW-1185">Reference proteome</keyword>
<evidence type="ECO:0000256" key="8">
    <source>
        <dbReference type="SAM" id="MobiDB-lite"/>
    </source>
</evidence>
<feature type="compositionally biased region" description="Polar residues" evidence="8">
    <location>
        <begin position="57"/>
        <end position="70"/>
    </location>
</feature>
<comment type="catalytic activity">
    <reaction evidence="7">
        <text>(6S)-NADHX + ATP = ADP + phosphate + NADH + H(+)</text>
        <dbReference type="Rhea" id="RHEA:19017"/>
        <dbReference type="ChEBI" id="CHEBI:15378"/>
        <dbReference type="ChEBI" id="CHEBI:30616"/>
        <dbReference type="ChEBI" id="CHEBI:43474"/>
        <dbReference type="ChEBI" id="CHEBI:57945"/>
        <dbReference type="ChEBI" id="CHEBI:64074"/>
        <dbReference type="ChEBI" id="CHEBI:456216"/>
        <dbReference type="EC" id="4.2.1.93"/>
    </reaction>
</comment>
<feature type="binding site" evidence="7">
    <location>
        <position position="289"/>
    </location>
    <ligand>
        <name>(6S)-NADPHX</name>
        <dbReference type="ChEBI" id="CHEBI:64076"/>
    </ligand>
</feature>
<comment type="caution">
    <text evidence="10">The sequence shown here is derived from an EMBL/GenBank/DDBJ whole genome shotgun (WGS) entry which is preliminary data.</text>
</comment>
<feature type="binding site" evidence="7">
    <location>
        <begin position="383"/>
        <end position="387"/>
    </location>
    <ligand>
        <name>ATP</name>
        <dbReference type="ChEBI" id="CHEBI:30616"/>
    </ligand>
</feature>
<gene>
    <name evidence="10" type="ORF">AXG93_3296s1040</name>
</gene>
<comment type="cofactor">
    <cofactor evidence="7">
        <name>Mg(2+)</name>
        <dbReference type="ChEBI" id="CHEBI:18420"/>
    </cofactor>
</comment>
<reference evidence="10" key="1">
    <citation type="submission" date="2016-03" db="EMBL/GenBank/DDBJ databases">
        <title>Mechanisms controlling the formation of the plant cell surface in tip-growing cells are functionally conserved among land plants.</title>
        <authorList>
            <person name="Honkanen S."/>
            <person name="Jones V.A."/>
            <person name="Morieri G."/>
            <person name="Champion C."/>
            <person name="Hetherington A.J."/>
            <person name="Kelly S."/>
            <person name="Saint-Marcoux D."/>
            <person name="Proust H."/>
            <person name="Prescott H."/>
            <person name="Dolan L."/>
        </authorList>
    </citation>
    <scope>NUCLEOTIDE SEQUENCE [LARGE SCALE GENOMIC DNA]</scope>
    <source>
        <tissue evidence="10">Whole gametophyte</tissue>
    </source>
</reference>
<evidence type="ECO:0000313" key="11">
    <source>
        <dbReference type="Proteomes" id="UP000077202"/>
    </source>
</evidence>
<keyword evidence="7" id="KW-0597">Phosphoprotein</keyword>
<dbReference type="PANTHER" id="PTHR12592">
    <property type="entry name" value="ATP-DEPENDENT (S)-NAD(P)H-HYDRATE DEHYDRATASE FAMILY MEMBER"/>
    <property type="match status" value="1"/>
</dbReference>
<feature type="domain" description="YjeF C-terminal" evidence="9">
    <location>
        <begin position="174"/>
        <end position="503"/>
    </location>
</feature>
<feature type="region of interest" description="Disordered" evidence="8">
    <location>
        <begin position="43"/>
        <end position="113"/>
    </location>
</feature>
<dbReference type="GO" id="GO:0005524">
    <property type="term" value="F:ATP binding"/>
    <property type="evidence" value="ECO:0007669"/>
    <property type="project" value="UniProtKB-KW"/>
</dbReference>
<feature type="binding site" evidence="7">
    <location>
        <begin position="342"/>
        <end position="348"/>
    </location>
    <ligand>
        <name>(6S)-NADPHX</name>
        <dbReference type="ChEBI" id="CHEBI:64076"/>
    </ligand>
</feature>
<dbReference type="GO" id="GO:0110051">
    <property type="term" value="P:metabolite repair"/>
    <property type="evidence" value="ECO:0007669"/>
    <property type="project" value="TreeGrafter"/>
</dbReference>